<dbReference type="EMBL" id="JBHUGD010000003">
    <property type="protein sequence ID" value="MFD1946313.1"/>
    <property type="molecule type" value="Genomic_DNA"/>
</dbReference>
<comment type="caution">
    <text evidence="1">The sequence shown here is derived from an EMBL/GenBank/DDBJ whole genome shotgun (WGS) entry which is preliminary data.</text>
</comment>
<reference evidence="2" key="1">
    <citation type="journal article" date="2019" name="Int. J. Syst. Evol. Microbiol.">
        <title>The Global Catalogue of Microorganisms (GCM) 10K type strain sequencing project: providing services to taxonomists for standard genome sequencing and annotation.</title>
        <authorList>
            <consortium name="The Broad Institute Genomics Platform"/>
            <consortium name="The Broad Institute Genome Sequencing Center for Infectious Disease"/>
            <person name="Wu L."/>
            <person name="Ma J."/>
        </authorList>
    </citation>
    <scope>NUCLEOTIDE SEQUENCE [LARGE SCALE GENOMIC DNA]</scope>
    <source>
        <strain evidence="2">CGMCC 1.12477</strain>
    </source>
</reference>
<sequence length="193" mass="21171">MPADLAARWPLPDHDSLRDELLAAYGTGRGYHDLRHLAEVLDRLDDLGCDDDVVRLAAWFHDAVYEGRPGDEERSAQWAERALPADLGPAVARLVRVTERHDPAADDEPGRLLCDADLAILAAPADRYADYAADVRADFAHVSDADFVAGRGAILAELLSRPALFATQRARDLWEDAARDNVAAELARLRDAP</sequence>
<dbReference type="PANTHER" id="PTHR21174">
    <property type="match status" value="1"/>
</dbReference>
<proteinExistence type="predicted"/>
<accession>A0ABW4TLJ4</accession>
<protein>
    <recommendedName>
        <fullName evidence="3">Metal-dependent phosphohydrolase</fullName>
    </recommendedName>
</protein>
<name>A0ABW4TLJ4_9ACTN</name>
<dbReference type="Proteomes" id="UP001597351">
    <property type="component" value="Unassembled WGS sequence"/>
</dbReference>
<dbReference type="InterPro" id="IPR009218">
    <property type="entry name" value="HD_phosphohydro"/>
</dbReference>
<dbReference type="PIRSF" id="PIRSF035170">
    <property type="entry name" value="HD_phosphohydro"/>
    <property type="match status" value="1"/>
</dbReference>
<keyword evidence="2" id="KW-1185">Reference proteome</keyword>
<dbReference type="SUPFAM" id="SSF109604">
    <property type="entry name" value="HD-domain/PDEase-like"/>
    <property type="match status" value="1"/>
</dbReference>
<evidence type="ECO:0000313" key="2">
    <source>
        <dbReference type="Proteomes" id="UP001597351"/>
    </source>
</evidence>
<evidence type="ECO:0000313" key="1">
    <source>
        <dbReference type="EMBL" id="MFD1946313.1"/>
    </source>
</evidence>
<gene>
    <name evidence="1" type="ORF">ACFSDE_05875</name>
</gene>
<organism evidence="1 2">
    <name type="scientific">Nocardioides aestuarii</name>
    <dbReference type="NCBI Taxonomy" id="252231"/>
    <lineage>
        <taxon>Bacteria</taxon>
        <taxon>Bacillati</taxon>
        <taxon>Actinomycetota</taxon>
        <taxon>Actinomycetes</taxon>
        <taxon>Propionibacteriales</taxon>
        <taxon>Nocardioidaceae</taxon>
        <taxon>Nocardioides</taxon>
    </lineage>
</organism>
<dbReference type="Gene3D" id="1.10.3210.10">
    <property type="entry name" value="Hypothetical protein af1432"/>
    <property type="match status" value="1"/>
</dbReference>
<evidence type="ECO:0008006" key="3">
    <source>
        <dbReference type="Google" id="ProtNLM"/>
    </source>
</evidence>
<dbReference type="RefSeq" id="WP_343916349.1">
    <property type="nucleotide sequence ID" value="NZ_BAAAJT010000002.1"/>
</dbReference>
<dbReference type="PANTHER" id="PTHR21174:SF0">
    <property type="entry name" value="HD PHOSPHOHYDROLASE FAMILY PROTEIN-RELATED"/>
    <property type="match status" value="1"/>
</dbReference>